<gene>
    <name evidence="3" type="ORF">E9232_006418</name>
</gene>
<evidence type="ECO:0000313" key="4">
    <source>
        <dbReference type="Proteomes" id="UP001262410"/>
    </source>
</evidence>
<evidence type="ECO:0000259" key="2">
    <source>
        <dbReference type="Pfam" id="PF01936"/>
    </source>
</evidence>
<protein>
    <recommendedName>
        <fullName evidence="2">NYN domain-containing protein</fullName>
    </recommendedName>
</protein>
<evidence type="ECO:0000313" key="3">
    <source>
        <dbReference type="EMBL" id="MDR6293865.1"/>
    </source>
</evidence>
<dbReference type="Proteomes" id="UP001262410">
    <property type="component" value="Unassembled WGS sequence"/>
</dbReference>
<accession>A0ABU1K210</accession>
<dbReference type="EMBL" id="JAVDPW010000014">
    <property type="protein sequence ID" value="MDR6293865.1"/>
    <property type="molecule type" value="Genomic_DNA"/>
</dbReference>
<organism evidence="3 4">
    <name type="scientific">Inquilinus ginsengisoli</name>
    <dbReference type="NCBI Taxonomy" id="363840"/>
    <lineage>
        <taxon>Bacteria</taxon>
        <taxon>Pseudomonadati</taxon>
        <taxon>Pseudomonadota</taxon>
        <taxon>Alphaproteobacteria</taxon>
        <taxon>Rhodospirillales</taxon>
        <taxon>Rhodospirillaceae</taxon>
        <taxon>Inquilinus</taxon>
    </lineage>
</organism>
<comment type="caution">
    <text evidence="3">The sequence shown here is derived from an EMBL/GenBank/DDBJ whole genome shotgun (WGS) entry which is preliminary data.</text>
</comment>
<feature type="compositionally biased region" description="Low complexity" evidence="1">
    <location>
        <begin position="252"/>
        <end position="267"/>
    </location>
</feature>
<dbReference type="Gene3D" id="3.40.50.1010">
    <property type="entry name" value="5'-nuclease"/>
    <property type="match status" value="1"/>
</dbReference>
<proteinExistence type="predicted"/>
<name>A0ABU1K210_9PROT</name>
<dbReference type="InterPro" id="IPR021139">
    <property type="entry name" value="NYN"/>
</dbReference>
<dbReference type="Pfam" id="PF01936">
    <property type="entry name" value="NYN"/>
    <property type="match status" value="1"/>
</dbReference>
<dbReference type="PANTHER" id="PTHR35811:SF1">
    <property type="entry name" value="HTH OST-TYPE DOMAIN-CONTAINING PROTEIN"/>
    <property type="match status" value="1"/>
</dbReference>
<keyword evidence="4" id="KW-1185">Reference proteome</keyword>
<feature type="region of interest" description="Disordered" evidence="1">
    <location>
        <begin position="176"/>
        <end position="277"/>
    </location>
</feature>
<feature type="compositionally biased region" description="Pro residues" evidence="1">
    <location>
        <begin position="187"/>
        <end position="198"/>
    </location>
</feature>
<sequence>MTDETSPAQETPALPVAAVFLDVASLAADEPEGLARILGALDTVCRPARRIAYADWAALPDLRSVAHRHGFDQVQTTETEPGRDAAALRLVVDALEVALIDGDVGTVVLVTGSAALLPLVRSLRRHGRQVIGIGPARRTDPLFQAECDRFVDCALLGRPIPAAIPARLSATLPMAPRPAAATRRPEPAPALRPEPAPTPRLAEPAPRLRVGPPAVAKPGRLGPAMATEAPRQPAQARAHRPSLTAQFDEPEAGPAGPPLMAGAPVVPQRKGWFGKRR</sequence>
<dbReference type="RefSeq" id="WP_309801190.1">
    <property type="nucleotide sequence ID" value="NZ_JAVDPW010000014.1"/>
</dbReference>
<reference evidence="3 4" key="1">
    <citation type="submission" date="2023-07" db="EMBL/GenBank/DDBJ databases">
        <title>Sorghum-associated microbial communities from plants grown in Nebraska, USA.</title>
        <authorList>
            <person name="Schachtman D."/>
        </authorList>
    </citation>
    <scope>NUCLEOTIDE SEQUENCE [LARGE SCALE GENOMIC DNA]</scope>
    <source>
        <strain evidence="3 4">584</strain>
    </source>
</reference>
<dbReference type="PANTHER" id="PTHR35811">
    <property type="entry name" value="SLR1870 PROTEIN"/>
    <property type="match status" value="1"/>
</dbReference>
<feature type="domain" description="NYN" evidence="2">
    <location>
        <begin position="17"/>
        <end position="152"/>
    </location>
</feature>
<feature type="compositionally biased region" description="Low complexity" evidence="1">
    <location>
        <begin position="199"/>
        <end position="209"/>
    </location>
</feature>
<evidence type="ECO:0000256" key="1">
    <source>
        <dbReference type="SAM" id="MobiDB-lite"/>
    </source>
</evidence>